<feature type="transmembrane region" description="Helical" evidence="3">
    <location>
        <begin position="419"/>
        <end position="445"/>
    </location>
</feature>
<dbReference type="Gene3D" id="3.40.50.300">
    <property type="entry name" value="P-loop containing nucleotide triphosphate hydrolases"/>
    <property type="match status" value="1"/>
</dbReference>
<sequence>MQKNNIDIYSVKEQFLDSPIRKKIIEGNSLPFKDLIYKKLDETLENIKVIENNKHDPLKIVIVGEVKSGKSSLVNALLGCEVSEVDVLEATSNILEVIYGSESYITRDKHVTKVRLNLEYLKNINIVDTPGLKSITKQNEEKTMSYIKNADLILFVIDATHLGQEDISDVLDLICEYKKPIVGVINKSDLLDKNKNDTLEYINDEYGIYMDKFFMVSSYLEYQAKISKKAIAKDNDLVISNYTDLKKNFNDLNKYIKNIYENCDDIKKESRELSIKGVIQKEIINHHDYIKSISITIDELNKYEKVLQNKFEYIKSKMDFEIDDWSNRLFFNEEMEKIKENIANANLYINENYVDEIINKKKVELDDLFFVEWSECIKEVSQELDENIKKYVEEINYKKEFLSSPNFNLEKDKANMNDMLAVVGTGAVIGATSGSIVSLYSALIGGSAASVTIGSALMMYCPPLLIAGTVSGALAKAIYDKVRLEQKSKDILKDVDDFIEELKYKTVEDLKKGYESASKEILYTTLDILKNIKGIYNSKYDLETLVKDSEEYINNFKKVLI</sequence>
<dbReference type="RefSeq" id="WP_139149825.1">
    <property type="nucleotide sequence ID" value="NZ_FNGW01000002.1"/>
</dbReference>
<keyword evidence="2" id="KW-0342">GTP-binding</keyword>
<organism evidence="5 6">
    <name type="scientific">Romboutsia lituseburensis DSM 797</name>
    <dbReference type="NCBI Taxonomy" id="1121325"/>
    <lineage>
        <taxon>Bacteria</taxon>
        <taxon>Bacillati</taxon>
        <taxon>Bacillota</taxon>
        <taxon>Clostridia</taxon>
        <taxon>Peptostreptococcales</taxon>
        <taxon>Peptostreptococcaceae</taxon>
        <taxon>Romboutsia</taxon>
    </lineage>
</organism>
<dbReference type="STRING" id="1121325.SAMN04515677_102136"/>
<dbReference type="GO" id="GO:0005525">
    <property type="term" value="F:GTP binding"/>
    <property type="evidence" value="ECO:0007669"/>
    <property type="project" value="UniProtKB-KW"/>
</dbReference>
<dbReference type="InterPro" id="IPR051943">
    <property type="entry name" value="TRAFAC_Dynamin-like_GTPase"/>
</dbReference>
<evidence type="ECO:0000259" key="4">
    <source>
        <dbReference type="Pfam" id="PF01926"/>
    </source>
</evidence>
<dbReference type="Proteomes" id="UP000199068">
    <property type="component" value="Unassembled WGS sequence"/>
</dbReference>
<dbReference type="InterPro" id="IPR027417">
    <property type="entry name" value="P-loop_NTPase"/>
</dbReference>
<keyword evidence="6" id="KW-1185">Reference proteome</keyword>
<dbReference type="SUPFAM" id="SSF52540">
    <property type="entry name" value="P-loop containing nucleoside triphosphate hydrolases"/>
    <property type="match status" value="1"/>
</dbReference>
<dbReference type="AlphaFoldDB" id="A0A1G9KGS1"/>
<keyword evidence="3" id="KW-1133">Transmembrane helix</keyword>
<keyword evidence="1" id="KW-0547">Nucleotide-binding</keyword>
<evidence type="ECO:0000256" key="3">
    <source>
        <dbReference type="SAM" id="Phobius"/>
    </source>
</evidence>
<proteinExistence type="predicted"/>
<dbReference type="InterPro" id="IPR005225">
    <property type="entry name" value="Small_GTP-bd"/>
</dbReference>
<dbReference type="EMBL" id="FNGW01000002">
    <property type="protein sequence ID" value="SDL48809.1"/>
    <property type="molecule type" value="Genomic_DNA"/>
</dbReference>
<dbReference type="InterPro" id="IPR006073">
    <property type="entry name" value="GTP-bd"/>
</dbReference>
<evidence type="ECO:0000256" key="1">
    <source>
        <dbReference type="ARBA" id="ARBA00022741"/>
    </source>
</evidence>
<reference evidence="5 6" key="1">
    <citation type="submission" date="2016-10" db="EMBL/GenBank/DDBJ databases">
        <authorList>
            <person name="de Groot N.N."/>
        </authorList>
    </citation>
    <scope>NUCLEOTIDE SEQUENCE [LARGE SCALE GENOMIC DNA]</scope>
    <source>
        <strain evidence="5 6">DSM 797</strain>
    </source>
</reference>
<feature type="transmembrane region" description="Helical" evidence="3">
    <location>
        <begin position="457"/>
        <end position="479"/>
    </location>
</feature>
<protein>
    <submittedName>
        <fullName evidence="5">Small GTP-binding protein domain-containing protein</fullName>
    </submittedName>
</protein>
<evidence type="ECO:0000256" key="2">
    <source>
        <dbReference type="ARBA" id="ARBA00023134"/>
    </source>
</evidence>
<name>A0A1G9KGS1_9FIRM</name>
<evidence type="ECO:0000313" key="5">
    <source>
        <dbReference type="EMBL" id="SDL48809.1"/>
    </source>
</evidence>
<dbReference type="PANTHER" id="PTHR43681:SF1">
    <property type="entry name" value="SARCALUMENIN"/>
    <property type="match status" value="1"/>
</dbReference>
<feature type="domain" description="G" evidence="4">
    <location>
        <begin position="59"/>
        <end position="187"/>
    </location>
</feature>
<keyword evidence="3" id="KW-0812">Transmembrane</keyword>
<gene>
    <name evidence="5" type="ORF">SAMN04515677_102136</name>
</gene>
<dbReference type="PANTHER" id="PTHR43681">
    <property type="entry name" value="TRANSMEMBRANE GTPASE FZO"/>
    <property type="match status" value="1"/>
</dbReference>
<dbReference type="Pfam" id="PF01926">
    <property type="entry name" value="MMR_HSR1"/>
    <property type="match status" value="1"/>
</dbReference>
<accession>A0A1G9KGS1</accession>
<keyword evidence="3" id="KW-0472">Membrane</keyword>
<dbReference type="NCBIfam" id="TIGR00231">
    <property type="entry name" value="small_GTP"/>
    <property type="match status" value="1"/>
</dbReference>
<evidence type="ECO:0000313" key="6">
    <source>
        <dbReference type="Proteomes" id="UP000199068"/>
    </source>
</evidence>